<dbReference type="PROSITE" id="PS51721">
    <property type="entry name" value="G_CP"/>
    <property type="match status" value="1"/>
</dbReference>
<dbReference type="InterPro" id="IPR043358">
    <property type="entry name" value="GNL1-like"/>
</dbReference>
<keyword evidence="5" id="KW-0342">GTP-binding</keyword>
<keyword evidence="10" id="KW-1185">Reference proteome</keyword>
<sequence length="467" mass="51835">NFNSIVHENDLEAFLSTAQLAGTDFTADRLAVKVLTARPESGVALNPFLLSPDKEALLLARHEEERTKLKVPRRPEWDTSTTPSELRERENKHFLDWRRGLAFLEEEQNLLMTPYEKNLEIWRQLWRVVERSDMVVQIVDARNPMLFRSDDLDAYIHDLDPRKVRLLLVNKSDLLTQRQREEWAAAFTKLGLQFAFFSAGIANEEQTQEKLKAEAEALAAEKAADQAEVDAYKAGYESDDSDEEEEEDKHPTDDSTAGDAGAEAAAAAHDDRIPASTPAKPVRKRIVGFVGYPNVGKSSTLNALLGAKKVAVAATPGKTKHFQTIHLDDEMILCDCPGLVFPSFATTQGDLVCNGVLPIDQMREYTAPSELVAQRVPRAIIEATYGIHLGDTALSLSSAAGVTGKVDLHSTPTDVHVSGLLMLRRYAIARGYRRNTQGQPDESRAARYILKDFVSGKLLYAQAPPPF</sequence>
<keyword evidence="2" id="KW-0963">Cytoplasm</keyword>
<evidence type="ECO:0000256" key="7">
    <source>
        <dbReference type="SAM" id="MobiDB-lite"/>
    </source>
</evidence>
<dbReference type="GO" id="GO:0003924">
    <property type="term" value="F:GTPase activity"/>
    <property type="evidence" value="ECO:0007669"/>
    <property type="project" value="InterPro"/>
</dbReference>
<dbReference type="Proteomes" id="UP000274922">
    <property type="component" value="Unassembled WGS sequence"/>
</dbReference>
<dbReference type="InterPro" id="IPR030378">
    <property type="entry name" value="G_CP_dom"/>
</dbReference>
<keyword evidence="6" id="KW-0175">Coiled coil</keyword>
<dbReference type="EMBL" id="ML014127">
    <property type="protein sequence ID" value="RKP03171.1"/>
    <property type="molecule type" value="Genomic_DNA"/>
</dbReference>
<evidence type="ECO:0000313" key="9">
    <source>
        <dbReference type="EMBL" id="RKP03171.1"/>
    </source>
</evidence>
<dbReference type="PANTHER" id="PTHR45709:SF2">
    <property type="entry name" value="LARGE SUBUNIT GTPASE 1 HOMOLOG"/>
    <property type="match status" value="1"/>
</dbReference>
<comment type="subcellular location">
    <subcellularLocation>
        <location evidence="1">Cytoplasm</location>
    </subcellularLocation>
</comment>
<feature type="non-terminal residue" evidence="9">
    <location>
        <position position="1"/>
    </location>
</feature>
<evidence type="ECO:0000256" key="3">
    <source>
        <dbReference type="ARBA" id="ARBA00022741"/>
    </source>
</evidence>
<name>A0A4P9XDE4_9FUNG</name>
<evidence type="ECO:0000256" key="2">
    <source>
        <dbReference type="ARBA" id="ARBA00022490"/>
    </source>
</evidence>
<dbReference type="OrthoDB" id="61815at2759"/>
<dbReference type="GO" id="GO:0005829">
    <property type="term" value="C:cytosol"/>
    <property type="evidence" value="ECO:0007669"/>
    <property type="project" value="TreeGrafter"/>
</dbReference>
<evidence type="ECO:0000256" key="6">
    <source>
        <dbReference type="SAM" id="Coils"/>
    </source>
</evidence>
<evidence type="ECO:0000256" key="1">
    <source>
        <dbReference type="ARBA" id="ARBA00004496"/>
    </source>
</evidence>
<dbReference type="InterPro" id="IPR006073">
    <property type="entry name" value="GTP-bd"/>
</dbReference>
<protein>
    <recommendedName>
        <fullName evidence="8">CP-type G domain-containing protein</fullName>
    </recommendedName>
</protein>
<gene>
    <name evidence="9" type="ORF">CXG81DRAFT_1610</name>
</gene>
<dbReference type="Gene3D" id="3.40.50.300">
    <property type="entry name" value="P-loop containing nucleotide triphosphate hydrolases"/>
    <property type="match status" value="1"/>
</dbReference>
<evidence type="ECO:0000256" key="4">
    <source>
        <dbReference type="ARBA" id="ARBA00022801"/>
    </source>
</evidence>
<dbReference type="PANTHER" id="PTHR45709">
    <property type="entry name" value="LARGE SUBUNIT GTPASE 1 HOMOLOG-RELATED"/>
    <property type="match status" value="1"/>
</dbReference>
<feature type="compositionally biased region" description="Low complexity" evidence="7">
    <location>
        <begin position="254"/>
        <end position="267"/>
    </location>
</feature>
<evidence type="ECO:0000256" key="5">
    <source>
        <dbReference type="ARBA" id="ARBA00023134"/>
    </source>
</evidence>
<dbReference type="CDD" id="cd01857">
    <property type="entry name" value="HSR1_MMR1"/>
    <property type="match status" value="1"/>
</dbReference>
<proteinExistence type="predicted"/>
<keyword evidence="3" id="KW-0547">Nucleotide-binding</keyword>
<dbReference type="STRING" id="1555241.A0A4P9XDE4"/>
<feature type="domain" description="CP-type G" evidence="8">
    <location>
        <begin position="122"/>
        <end position="342"/>
    </location>
</feature>
<feature type="region of interest" description="Disordered" evidence="7">
    <location>
        <begin position="234"/>
        <end position="277"/>
    </location>
</feature>
<organism evidence="9 10">
    <name type="scientific">Caulochytrium protostelioides</name>
    <dbReference type="NCBI Taxonomy" id="1555241"/>
    <lineage>
        <taxon>Eukaryota</taxon>
        <taxon>Fungi</taxon>
        <taxon>Fungi incertae sedis</taxon>
        <taxon>Chytridiomycota</taxon>
        <taxon>Chytridiomycota incertae sedis</taxon>
        <taxon>Chytridiomycetes</taxon>
        <taxon>Caulochytriales</taxon>
        <taxon>Caulochytriaceae</taxon>
        <taxon>Caulochytrium</taxon>
    </lineage>
</organism>
<dbReference type="GO" id="GO:0000054">
    <property type="term" value="P:ribosomal subunit export from nucleus"/>
    <property type="evidence" value="ECO:0007669"/>
    <property type="project" value="TreeGrafter"/>
</dbReference>
<dbReference type="InterPro" id="IPR027417">
    <property type="entry name" value="P-loop_NTPase"/>
</dbReference>
<feature type="coiled-coil region" evidence="6">
    <location>
        <begin position="201"/>
        <end position="230"/>
    </location>
</feature>
<feature type="compositionally biased region" description="Acidic residues" evidence="7">
    <location>
        <begin position="237"/>
        <end position="247"/>
    </location>
</feature>
<dbReference type="GO" id="GO:0005525">
    <property type="term" value="F:GTP binding"/>
    <property type="evidence" value="ECO:0007669"/>
    <property type="project" value="UniProtKB-KW"/>
</dbReference>
<keyword evidence="4" id="KW-0378">Hydrolase</keyword>
<dbReference type="SUPFAM" id="SSF52540">
    <property type="entry name" value="P-loop containing nucleoside triphosphate hydrolases"/>
    <property type="match status" value="1"/>
</dbReference>
<evidence type="ECO:0000313" key="10">
    <source>
        <dbReference type="Proteomes" id="UP000274922"/>
    </source>
</evidence>
<accession>A0A4P9XDE4</accession>
<evidence type="ECO:0000259" key="8">
    <source>
        <dbReference type="PROSITE" id="PS51721"/>
    </source>
</evidence>
<dbReference type="AlphaFoldDB" id="A0A4P9XDE4"/>
<reference evidence="10" key="1">
    <citation type="journal article" date="2018" name="Nat. Microbiol.">
        <title>Leveraging single-cell genomics to expand the fungal tree of life.</title>
        <authorList>
            <person name="Ahrendt S.R."/>
            <person name="Quandt C.A."/>
            <person name="Ciobanu D."/>
            <person name="Clum A."/>
            <person name="Salamov A."/>
            <person name="Andreopoulos B."/>
            <person name="Cheng J.F."/>
            <person name="Woyke T."/>
            <person name="Pelin A."/>
            <person name="Henrissat B."/>
            <person name="Reynolds N.K."/>
            <person name="Benny G.L."/>
            <person name="Smith M.E."/>
            <person name="James T.Y."/>
            <person name="Grigoriev I.V."/>
        </authorList>
    </citation>
    <scope>NUCLEOTIDE SEQUENCE [LARGE SCALE GENOMIC DNA]</scope>
    <source>
        <strain evidence="10">ATCC 52028</strain>
    </source>
</reference>
<dbReference type="Pfam" id="PF01926">
    <property type="entry name" value="MMR_HSR1"/>
    <property type="match status" value="1"/>
</dbReference>
<feature type="non-terminal residue" evidence="9">
    <location>
        <position position="467"/>
    </location>
</feature>